<evidence type="ECO:0000259" key="3">
    <source>
        <dbReference type="Pfam" id="PF25917"/>
    </source>
</evidence>
<evidence type="ECO:0000313" key="4">
    <source>
        <dbReference type="EMBL" id="MXY93419.1"/>
    </source>
</evidence>
<evidence type="ECO:0000256" key="2">
    <source>
        <dbReference type="ARBA" id="ARBA00023054"/>
    </source>
</evidence>
<proteinExistence type="predicted"/>
<dbReference type="Gene3D" id="2.40.30.170">
    <property type="match status" value="1"/>
</dbReference>
<sequence length="440" mass="46639">MFRTVSRVVPILILIVFVATGVALVQNGHITTDLAANDWLVSATGAQPSAVEPQISIPTYFGSLEVTKSRAVTPGVGGEVLEVLVEVGDLVEEGQELFRLDSTQLDWAVQRAEIALELARIALLEINEQSSEGDLAVAQANLELAKSNFAKLETGGVTEDELAATRASASAAWSRYNELLAGPTEARLQQLRAQVERAELAVTQAQRAYNEVAWRGDVGKTPQAANLQRVTIDLNVAQASYVEATQPARASEVQSALAAAHRAQHALNELEEGISEVDLAVGRARVAAAEATVLRIMELTTSQKSAELRVSQALVNLEESQQRMEKAVVRAPLTGVVLALAAEEGQVIGASSPAAVIGDPSALELVVGIPQDQVLTMSVGDPVRITRFGSDEISVQSTISKIAPISLPGKGNSTFPVTIRLPEDGTAQFNPGIFVSATFE</sequence>
<dbReference type="Gene3D" id="2.40.50.100">
    <property type="match status" value="1"/>
</dbReference>
<evidence type="ECO:0000256" key="1">
    <source>
        <dbReference type="ARBA" id="ARBA00004196"/>
    </source>
</evidence>
<reference evidence="4" key="1">
    <citation type="submission" date="2019-09" db="EMBL/GenBank/DDBJ databases">
        <title>Characterisation of the sponge microbiome using genome-centric metagenomics.</title>
        <authorList>
            <person name="Engelberts J.P."/>
            <person name="Robbins S.J."/>
            <person name="De Goeij J.M."/>
            <person name="Aranda M."/>
            <person name="Bell S.C."/>
            <person name="Webster N.S."/>
        </authorList>
    </citation>
    <scope>NUCLEOTIDE SEQUENCE</scope>
    <source>
        <strain evidence="4">SB0664_bin_27</strain>
    </source>
</reference>
<dbReference type="GO" id="GO:0030313">
    <property type="term" value="C:cell envelope"/>
    <property type="evidence" value="ECO:0007669"/>
    <property type="project" value="UniProtKB-SubCell"/>
</dbReference>
<dbReference type="InterPro" id="IPR058625">
    <property type="entry name" value="MdtA-like_BSH"/>
</dbReference>
<name>A0A6B0YTS6_9CHLR</name>
<dbReference type="EMBL" id="VXRG01000067">
    <property type="protein sequence ID" value="MXY93419.1"/>
    <property type="molecule type" value="Genomic_DNA"/>
</dbReference>
<accession>A0A6B0YTS6</accession>
<dbReference type="PANTHER" id="PTHR32347:SF23">
    <property type="entry name" value="BLL5650 PROTEIN"/>
    <property type="match status" value="1"/>
</dbReference>
<gene>
    <name evidence="4" type="ORF">F4Y42_08230</name>
</gene>
<comment type="caution">
    <text evidence="4">The sequence shown here is derived from an EMBL/GenBank/DDBJ whole genome shotgun (WGS) entry which is preliminary data.</text>
</comment>
<dbReference type="InterPro" id="IPR050465">
    <property type="entry name" value="UPF0194_transport"/>
</dbReference>
<comment type="subcellular location">
    <subcellularLocation>
        <location evidence="1">Cell envelope</location>
    </subcellularLocation>
</comment>
<keyword evidence="2" id="KW-0175">Coiled coil</keyword>
<dbReference type="SUPFAM" id="SSF111369">
    <property type="entry name" value="HlyD-like secretion proteins"/>
    <property type="match status" value="2"/>
</dbReference>
<dbReference type="Pfam" id="PF25917">
    <property type="entry name" value="BSH_RND"/>
    <property type="match status" value="1"/>
</dbReference>
<feature type="domain" description="Multidrug resistance protein MdtA-like barrel-sandwich hybrid" evidence="3">
    <location>
        <begin position="71"/>
        <end position="357"/>
    </location>
</feature>
<dbReference type="PANTHER" id="PTHR32347">
    <property type="entry name" value="EFFLUX SYSTEM COMPONENT YKNX-RELATED"/>
    <property type="match status" value="1"/>
</dbReference>
<organism evidence="4">
    <name type="scientific">Caldilineaceae bacterium SB0664_bin_27</name>
    <dbReference type="NCBI Taxonomy" id="2605260"/>
    <lineage>
        <taxon>Bacteria</taxon>
        <taxon>Bacillati</taxon>
        <taxon>Chloroflexota</taxon>
        <taxon>Caldilineae</taxon>
        <taxon>Caldilineales</taxon>
        <taxon>Caldilineaceae</taxon>
    </lineage>
</organism>
<dbReference type="AlphaFoldDB" id="A0A6B0YTS6"/>
<protein>
    <submittedName>
        <fullName evidence="4">HlyD family efflux transporter periplasmic adaptor subunit</fullName>
    </submittedName>
</protein>